<dbReference type="AlphaFoldDB" id="A0A0B0EN98"/>
<name>A0A0B0EN98_9BACT</name>
<dbReference type="EMBL" id="JRYO01000152">
    <property type="protein sequence ID" value="KHE92130.1"/>
    <property type="molecule type" value="Genomic_DNA"/>
</dbReference>
<reference evidence="1 2" key="1">
    <citation type="submission" date="2014-10" db="EMBL/GenBank/DDBJ databases">
        <title>Draft genome of anammox bacterium scalindua brodae, obtained using differential coverage binning of sequence data from two enrichment reactors.</title>
        <authorList>
            <person name="Speth D.R."/>
            <person name="Russ L."/>
            <person name="Kartal B."/>
            <person name="Op den Camp H.J."/>
            <person name="Dutilh B.E."/>
            <person name="Jetten M.S."/>
        </authorList>
    </citation>
    <scope>NUCLEOTIDE SEQUENCE [LARGE SCALE GENOMIC DNA]</scope>
    <source>
        <strain evidence="1">RU1</strain>
    </source>
</reference>
<comment type="caution">
    <text evidence="1">The sequence shown here is derived from an EMBL/GenBank/DDBJ whole genome shotgun (WGS) entry which is preliminary data.</text>
</comment>
<evidence type="ECO:0000313" key="2">
    <source>
        <dbReference type="Proteomes" id="UP000030652"/>
    </source>
</evidence>
<accession>A0A0B0EN98</accession>
<sequence length="258" mass="29738">MNFFFNTINTIDEYNKLLKGLQKDGSRITSSQSFILSKITSLMHSLIKLAGKLPEEESKQYYANKINVFIEDIRTKHFIQFPKDFELILLSLLIRFLFNKLDKSKEKDAVKEDIEHLKNPIVISTVIGFLYSTISQISHQKDMRELLDNVEKGDDKSLFKAITIDKTLTSYEPIKNRIIQAQASGDKSFLNKLGKATAKSPFESVGEHGKTYAVLNLFWNKVLYKLNNHELYDFLVSCGLTPPAYPDAFDKFMQRHIK</sequence>
<dbReference type="Proteomes" id="UP000030652">
    <property type="component" value="Unassembled WGS sequence"/>
</dbReference>
<gene>
    <name evidence="1" type="ORF">SCABRO_02181</name>
</gene>
<protein>
    <submittedName>
        <fullName evidence="1">Uncharacterized protein</fullName>
    </submittedName>
</protein>
<dbReference type="eggNOG" id="ENOG5030UGM">
    <property type="taxonomic scope" value="Bacteria"/>
</dbReference>
<evidence type="ECO:0000313" key="1">
    <source>
        <dbReference type="EMBL" id="KHE92130.1"/>
    </source>
</evidence>
<organism evidence="1 2">
    <name type="scientific">Candidatus Scalindua brodae</name>
    <dbReference type="NCBI Taxonomy" id="237368"/>
    <lineage>
        <taxon>Bacteria</taxon>
        <taxon>Pseudomonadati</taxon>
        <taxon>Planctomycetota</taxon>
        <taxon>Candidatus Brocadiia</taxon>
        <taxon>Candidatus Brocadiales</taxon>
        <taxon>Candidatus Scalinduaceae</taxon>
        <taxon>Candidatus Scalindua</taxon>
    </lineage>
</organism>
<proteinExistence type="predicted"/>